<evidence type="ECO:0000313" key="15">
    <source>
        <dbReference type="EMBL" id="MDT3767054.1"/>
    </source>
</evidence>
<evidence type="ECO:0000256" key="7">
    <source>
        <dbReference type="ARBA" id="ARBA00022840"/>
    </source>
</evidence>
<dbReference type="PANTHER" id="PTHR32472:SF10">
    <property type="entry name" value="DNA REPAIR PROTEIN RADA-LIKE PROTEIN"/>
    <property type="match status" value="1"/>
</dbReference>
<evidence type="ECO:0000256" key="4">
    <source>
        <dbReference type="ARBA" id="ARBA00022771"/>
    </source>
</evidence>
<sequence length="470" mass="48869">MAKKKDQYRCSECGWTTTKWVGQCRECGSWGTLEEDHPTEVASGVVQAIAPRTPAAPISEVSASNARAYPSGVAELDRVLGGGIVPGAVTLLAGEPGVGKSTLLLDVAAKTARAAAQRGGGPVLYISGEESASQIRLRAERIGAITDHLLLAAETNLETALGHADSHAPSLLIVDSIQTMYSSQIEGAAGGLSQVRGVAARLIAAAKTRNLPVILVGHVTKDGGIAGPRILEHLVDVVCQFEGERHAGLRLLRAVKNRYGPTDEVGCFQMDDSGIVELPDPSGLFLSAASADTPGTCVTVTLEGRRPMPTEVQALVAHTNAGSPRRTTSGIDHNRVTMMLAVMQSRLGVDTSAADVYVSTVGGARTSEPAADLATALAILSATTNRPVKKDLIAVGEVSLTGELRATIGLSRRLSEAARLGFKKAIVPDHGADALARIPGITIYPIADLASAGRVALQAKPSTEALEKRS</sequence>
<feature type="binding site" evidence="11">
    <location>
        <begin position="94"/>
        <end position="101"/>
    </location>
    <ligand>
        <name>ATP</name>
        <dbReference type="ChEBI" id="CHEBI:30616"/>
    </ligand>
</feature>
<keyword evidence="2 11" id="KW-0547">Nucleotide-binding</keyword>
<dbReference type="EMBL" id="JASXSX010000001">
    <property type="protein sequence ID" value="MDT3767054.1"/>
    <property type="molecule type" value="Genomic_DNA"/>
</dbReference>
<evidence type="ECO:0000259" key="14">
    <source>
        <dbReference type="PROSITE" id="PS50162"/>
    </source>
</evidence>
<dbReference type="Proteomes" id="UP001247542">
    <property type="component" value="Unassembled WGS sequence"/>
</dbReference>
<dbReference type="SMART" id="SM00382">
    <property type="entry name" value="AAA"/>
    <property type="match status" value="1"/>
</dbReference>
<keyword evidence="10 11" id="KW-0234">DNA repair</keyword>
<dbReference type="SUPFAM" id="SSF52540">
    <property type="entry name" value="P-loop containing nucleoside triphosphate hydrolases"/>
    <property type="match status" value="1"/>
</dbReference>
<dbReference type="NCBIfam" id="TIGR00416">
    <property type="entry name" value="sms"/>
    <property type="match status" value="1"/>
</dbReference>
<feature type="domain" description="RecA family profile 1" evidence="14">
    <location>
        <begin position="65"/>
        <end position="219"/>
    </location>
</feature>
<name>A0ABU3I9J7_9ACTO</name>
<dbReference type="Pfam" id="PF13541">
    <property type="entry name" value="ChlI"/>
    <property type="match status" value="1"/>
</dbReference>
<dbReference type="Pfam" id="PF13481">
    <property type="entry name" value="AAA_25"/>
    <property type="match status" value="1"/>
</dbReference>
<gene>
    <name evidence="11 15" type="primary">radA</name>
    <name evidence="15" type="ORF">QS713_03100</name>
</gene>
<comment type="similarity">
    <text evidence="11 13">Belongs to the RecA family. RadA subfamily.</text>
</comment>
<protein>
    <recommendedName>
        <fullName evidence="11 12">DNA repair protein RadA</fullName>
    </recommendedName>
</protein>
<comment type="function">
    <text evidence="13">DNA-dependent ATPase involved in processing of recombination intermediates, plays a role in repairing DNA breaks. Stimulates the branch migration of RecA-mediated strand transfer reactions, allowing the 3' invading strand to extend heteroduplex DNA faster. Binds ssDNA in the presence of ADP but not other nucleotides, has ATPase activity that is stimulated by ssDNA and various branched DNA structures, but inhibited by SSB. Does not have RecA's homology-searching function.</text>
</comment>
<keyword evidence="5" id="KW-0378">Hydrolase</keyword>
<keyword evidence="7 11" id="KW-0067">ATP-binding</keyword>
<dbReference type="InterPro" id="IPR020588">
    <property type="entry name" value="RecA_ATP-bd"/>
</dbReference>
<keyword evidence="1 11" id="KW-0479">Metal-binding</keyword>
<evidence type="ECO:0000256" key="2">
    <source>
        <dbReference type="ARBA" id="ARBA00022741"/>
    </source>
</evidence>
<dbReference type="HAMAP" id="MF_01498">
    <property type="entry name" value="RadA_bact"/>
    <property type="match status" value="1"/>
</dbReference>
<dbReference type="Pfam" id="PF18073">
    <property type="entry name" value="Zn_ribbon_LapB"/>
    <property type="match status" value="1"/>
</dbReference>
<evidence type="ECO:0000256" key="12">
    <source>
        <dbReference type="NCBIfam" id="TIGR00416"/>
    </source>
</evidence>
<dbReference type="Gene3D" id="3.40.50.300">
    <property type="entry name" value="P-loop containing nucleotide triphosphate hydrolases"/>
    <property type="match status" value="1"/>
</dbReference>
<organism evidence="15 16">
    <name type="scientific">Gleimia hominis</name>
    <dbReference type="NCBI Taxonomy" id="595468"/>
    <lineage>
        <taxon>Bacteria</taxon>
        <taxon>Bacillati</taxon>
        <taxon>Actinomycetota</taxon>
        <taxon>Actinomycetes</taxon>
        <taxon>Actinomycetales</taxon>
        <taxon>Actinomycetaceae</taxon>
        <taxon>Gleimia</taxon>
    </lineage>
</organism>
<dbReference type="InterPro" id="IPR003593">
    <property type="entry name" value="AAA+_ATPase"/>
</dbReference>
<keyword evidence="16" id="KW-1185">Reference proteome</keyword>
<proteinExistence type="inferred from homology"/>
<reference evidence="15 16" key="1">
    <citation type="submission" date="2023-06" db="EMBL/GenBank/DDBJ databases">
        <title>Draft genome sequence of Gleimia hominis type strain CCUG 57540T.</title>
        <authorList>
            <person name="Salva-Serra F."/>
            <person name="Cardew S."/>
            <person name="Jensie Markopoulos S."/>
            <person name="Ohlen M."/>
            <person name="Inganas E."/>
            <person name="Svensson-Stadler L."/>
            <person name="Moore E.R.B."/>
        </authorList>
    </citation>
    <scope>NUCLEOTIDE SEQUENCE [LARGE SCALE GENOMIC DNA]</scope>
    <source>
        <strain evidence="15 16">CCUG 57540</strain>
    </source>
</reference>
<feature type="region of interest" description="Lon-protease-like" evidence="11">
    <location>
        <begin position="355"/>
        <end position="470"/>
    </location>
</feature>
<dbReference type="RefSeq" id="WP_313272363.1">
    <property type="nucleotide sequence ID" value="NZ_JASXSX010000001.1"/>
</dbReference>
<dbReference type="InterPro" id="IPR004504">
    <property type="entry name" value="DNA_repair_RadA"/>
</dbReference>
<dbReference type="PROSITE" id="PS50162">
    <property type="entry name" value="RECA_2"/>
    <property type="match status" value="1"/>
</dbReference>
<accession>A0ABU3I9J7</accession>
<evidence type="ECO:0000256" key="9">
    <source>
        <dbReference type="ARBA" id="ARBA00023125"/>
    </source>
</evidence>
<evidence type="ECO:0000256" key="8">
    <source>
        <dbReference type="ARBA" id="ARBA00023016"/>
    </source>
</evidence>
<comment type="domain">
    <text evidence="11">The middle region has homology to RecA with ATPase motifs including the RadA KNRFG motif, while the C-terminus is homologous to Lon protease.</text>
</comment>
<keyword evidence="6 13" id="KW-0862">Zinc</keyword>
<keyword evidence="4 13" id="KW-0863">Zinc-finger</keyword>
<comment type="caution">
    <text evidence="15">The sequence shown here is derived from an EMBL/GenBank/DDBJ whole genome shotgun (WGS) entry which is preliminary data.</text>
</comment>
<dbReference type="InterPro" id="IPR027417">
    <property type="entry name" value="P-loop_NTPase"/>
</dbReference>
<keyword evidence="3 11" id="KW-0227">DNA damage</keyword>
<evidence type="ECO:0000256" key="10">
    <source>
        <dbReference type="ARBA" id="ARBA00023204"/>
    </source>
</evidence>
<evidence type="ECO:0000256" key="11">
    <source>
        <dbReference type="HAMAP-Rule" id="MF_01498"/>
    </source>
</evidence>
<keyword evidence="9 11" id="KW-0238">DNA-binding</keyword>
<evidence type="ECO:0000256" key="13">
    <source>
        <dbReference type="RuleBase" id="RU003555"/>
    </source>
</evidence>
<dbReference type="InterPro" id="IPR014721">
    <property type="entry name" value="Ribsml_uS5_D2-typ_fold_subgr"/>
</dbReference>
<dbReference type="PANTHER" id="PTHR32472">
    <property type="entry name" value="DNA REPAIR PROTEIN RADA"/>
    <property type="match status" value="1"/>
</dbReference>
<dbReference type="Gene3D" id="3.30.230.10">
    <property type="match status" value="1"/>
</dbReference>
<evidence type="ECO:0000313" key="16">
    <source>
        <dbReference type="Proteomes" id="UP001247542"/>
    </source>
</evidence>
<keyword evidence="8 11" id="KW-0346">Stress response</keyword>
<dbReference type="InterPro" id="IPR041166">
    <property type="entry name" value="Rubredoxin_2"/>
</dbReference>
<comment type="function">
    <text evidence="11">Plays a role in repairing double-strand DNA breaks, probably involving stabilizing or processing branched DNA or blocked replication forks.</text>
</comment>
<feature type="short sequence motif" description="RadA KNRFG motif" evidence="11">
    <location>
        <begin position="256"/>
        <end position="260"/>
    </location>
</feature>
<dbReference type="CDD" id="cd01121">
    <property type="entry name" value="RadA_SMS_N"/>
    <property type="match status" value="1"/>
</dbReference>
<evidence type="ECO:0000256" key="6">
    <source>
        <dbReference type="ARBA" id="ARBA00022833"/>
    </source>
</evidence>
<evidence type="ECO:0000256" key="5">
    <source>
        <dbReference type="ARBA" id="ARBA00022801"/>
    </source>
</evidence>
<evidence type="ECO:0000256" key="1">
    <source>
        <dbReference type="ARBA" id="ARBA00022723"/>
    </source>
</evidence>
<dbReference type="PRINTS" id="PR01874">
    <property type="entry name" value="DNAREPAIRADA"/>
</dbReference>
<dbReference type="InterPro" id="IPR020568">
    <property type="entry name" value="Ribosomal_Su5_D2-typ_SF"/>
</dbReference>
<evidence type="ECO:0000256" key="3">
    <source>
        <dbReference type="ARBA" id="ARBA00022763"/>
    </source>
</evidence>
<dbReference type="SUPFAM" id="SSF54211">
    <property type="entry name" value="Ribosomal protein S5 domain 2-like"/>
    <property type="match status" value="1"/>
</dbReference>